<feature type="domain" description="FecR N-terminal" evidence="2">
    <location>
        <begin position="17"/>
        <end position="55"/>
    </location>
</feature>
<accession>A0ABR7ATM6</accession>
<dbReference type="PIRSF" id="PIRSF018266">
    <property type="entry name" value="FecR"/>
    <property type="match status" value="1"/>
</dbReference>
<gene>
    <name evidence="3" type="ORF">H8S59_00595</name>
</gene>
<evidence type="ECO:0000259" key="2">
    <source>
        <dbReference type="Pfam" id="PF16220"/>
    </source>
</evidence>
<sequence>MTDPILSETEYDAVTDATAHWCMRMHASDCTAEERRAFEQWLDAHPLHTVEYQAMLEIWEISEQVVPVNPSPANHENVAKFRTHAAPEAPGRNWRSYAVAAAVIALALPVAGYIGWNQGWLPNAYDSYEADGSTRLVTMADGSRVELNLGTRLTFANYKDRRSVVLDKGEAFFEVSHDVQHPFVVKAGQGSVKVTGTKFNVWMYQDQVRVMLLEGSVQVVSDTSQPGSGYRLEPGMQASYKKGDFQPQISETYANDNSLAWRNGKLVINNLPLAQALPLINRYLPQPILLADNATGAIRIGGSYNTQDMASLVASLPKVLPVTVTRNNEGNQVINRRPTAAAPKG</sequence>
<dbReference type="Pfam" id="PF04773">
    <property type="entry name" value="FecR"/>
    <property type="match status" value="1"/>
</dbReference>
<dbReference type="Proteomes" id="UP000651852">
    <property type="component" value="Unassembled WGS sequence"/>
</dbReference>
<evidence type="ECO:0000313" key="4">
    <source>
        <dbReference type="Proteomes" id="UP000651852"/>
    </source>
</evidence>
<dbReference type="InterPro" id="IPR006860">
    <property type="entry name" value="FecR"/>
</dbReference>
<reference evidence="3 4" key="1">
    <citation type="submission" date="2020-08" db="EMBL/GenBank/DDBJ databases">
        <title>Putative novel bacterial strains isolated from necrotic wheat leaf tissues caused by Xanthomonas translucens.</title>
        <authorList>
            <person name="Tambong J.T."/>
        </authorList>
    </citation>
    <scope>NUCLEOTIDE SEQUENCE [LARGE SCALE GENOMIC DNA]</scope>
    <source>
        <strain evidence="3 4">DOAB 1069</strain>
    </source>
</reference>
<dbReference type="Gene3D" id="2.60.120.1440">
    <property type="match status" value="1"/>
</dbReference>
<comment type="caution">
    <text evidence="3">The sequence shown here is derived from an EMBL/GenBank/DDBJ whole genome shotgun (WGS) entry which is preliminary data.</text>
</comment>
<dbReference type="PANTHER" id="PTHR30273">
    <property type="entry name" value="PERIPLASMIC SIGNAL SENSOR AND SIGMA FACTOR ACTIVATOR FECR-RELATED"/>
    <property type="match status" value="1"/>
</dbReference>
<protein>
    <submittedName>
        <fullName evidence="3">FecR family protein</fullName>
    </submittedName>
</protein>
<dbReference type="InterPro" id="IPR012373">
    <property type="entry name" value="Ferrdict_sens_TM"/>
</dbReference>
<keyword evidence="4" id="KW-1185">Reference proteome</keyword>
<dbReference type="InterPro" id="IPR032623">
    <property type="entry name" value="FecR_N"/>
</dbReference>
<dbReference type="Pfam" id="PF16220">
    <property type="entry name" value="DUF4880"/>
    <property type="match status" value="1"/>
</dbReference>
<evidence type="ECO:0000313" key="3">
    <source>
        <dbReference type="EMBL" id="MBC3948271.1"/>
    </source>
</evidence>
<proteinExistence type="predicted"/>
<organism evidence="3 4">
    <name type="scientific">Pseudomonas folii</name>
    <dbReference type="NCBI Taxonomy" id="2762593"/>
    <lineage>
        <taxon>Bacteria</taxon>
        <taxon>Pseudomonadati</taxon>
        <taxon>Pseudomonadota</taxon>
        <taxon>Gammaproteobacteria</taxon>
        <taxon>Pseudomonadales</taxon>
        <taxon>Pseudomonadaceae</taxon>
        <taxon>Pseudomonas</taxon>
    </lineage>
</organism>
<dbReference type="PANTHER" id="PTHR30273:SF2">
    <property type="entry name" value="PROTEIN FECR"/>
    <property type="match status" value="1"/>
</dbReference>
<evidence type="ECO:0000259" key="1">
    <source>
        <dbReference type="Pfam" id="PF04773"/>
    </source>
</evidence>
<feature type="domain" description="FecR protein" evidence="1">
    <location>
        <begin position="131"/>
        <end position="218"/>
    </location>
</feature>
<dbReference type="RefSeq" id="WP_187520091.1">
    <property type="nucleotide sequence ID" value="NZ_JACONW010000002.1"/>
</dbReference>
<dbReference type="EMBL" id="JACONW010000002">
    <property type="protein sequence ID" value="MBC3948271.1"/>
    <property type="molecule type" value="Genomic_DNA"/>
</dbReference>
<name>A0ABR7ATM6_9PSED</name>